<sequence length="238" mass="27379">WNIPWDERQDITEAALKEVVRMFVEEPYMGCDGKYFSFPPRNVIPKPYQKPHPPLWQACSHRENILKAARNGLGALSFGFADAETTRQWAAAYHDTFRREAVPIGYSINPNLSILSRLICRPTDSEVAKIEEKVNFWWYGFVHYFGYGNHQPGVTSLWDNYNRGGYQYQWDTGTIGTPDKIRKTLKEYEEAGLDNIVFSVEAGTISHEEICASLELFANEVMPEFKERELKENAAKTA</sequence>
<accession>A0A383CZC6</accession>
<evidence type="ECO:0000256" key="1">
    <source>
        <dbReference type="ARBA" id="ARBA00023002"/>
    </source>
</evidence>
<dbReference type="InterPro" id="IPR011251">
    <property type="entry name" value="Luciferase-like_dom"/>
</dbReference>
<protein>
    <recommendedName>
        <fullName evidence="3">Luciferase-like domain-containing protein</fullName>
    </recommendedName>
</protein>
<dbReference type="Gene3D" id="3.20.20.30">
    <property type="entry name" value="Luciferase-like domain"/>
    <property type="match status" value="1"/>
</dbReference>
<dbReference type="InterPro" id="IPR036661">
    <property type="entry name" value="Luciferase-like_sf"/>
</dbReference>
<dbReference type="Pfam" id="PF00296">
    <property type="entry name" value="Bac_luciferase"/>
    <property type="match status" value="1"/>
</dbReference>
<evidence type="ECO:0000259" key="3">
    <source>
        <dbReference type="Pfam" id="PF00296"/>
    </source>
</evidence>
<dbReference type="GO" id="GO:0004497">
    <property type="term" value="F:monooxygenase activity"/>
    <property type="evidence" value="ECO:0007669"/>
    <property type="project" value="UniProtKB-KW"/>
</dbReference>
<organism evidence="4">
    <name type="scientific">marine metagenome</name>
    <dbReference type="NCBI Taxonomy" id="408172"/>
    <lineage>
        <taxon>unclassified sequences</taxon>
        <taxon>metagenomes</taxon>
        <taxon>ecological metagenomes</taxon>
    </lineage>
</organism>
<dbReference type="CDD" id="cd00347">
    <property type="entry name" value="Flavin_utilizing_monoxygenases"/>
    <property type="match status" value="1"/>
</dbReference>
<feature type="non-terminal residue" evidence="4">
    <location>
        <position position="1"/>
    </location>
</feature>
<reference evidence="4" key="1">
    <citation type="submission" date="2018-05" db="EMBL/GenBank/DDBJ databases">
        <authorList>
            <person name="Lanie J.A."/>
            <person name="Ng W.-L."/>
            <person name="Kazmierczak K.M."/>
            <person name="Andrzejewski T.M."/>
            <person name="Davidsen T.M."/>
            <person name="Wayne K.J."/>
            <person name="Tettelin H."/>
            <person name="Glass J.I."/>
            <person name="Rusch D."/>
            <person name="Podicherti R."/>
            <person name="Tsui H.-C.T."/>
            <person name="Winkler M.E."/>
        </authorList>
    </citation>
    <scope>NUCLEOTIDE SEQUENCE</scope>
</reference>
<dbReference type="SUPFAM" id="SSF51679">
    <property type="entry name" value="Bacterial luciferase-like"/>
    <property type="match status" value="1"/>
</dbReference>
<dbReference type="PANTHER" id="PTHR30137:SF8">
    <property type="entry name" value="BLR5498 PROTEIN"/>
    <property type="match status" value="1"/>
</dbReference>
<dbReference type="InterPro" id="IPR050766">
    <property type="entry name" value="Bact_Lucif_Oxidored"/>
</dbReference>
<keyword evidence="2" id="KW-0503">Monooxygenase</keyword>
<dbReference type="GO" id="GO:0005829">
    <property type="term" value="C:cytosol"/>
    <property type="evidence" value="ECO:0007669"/>
    <property type="project" value="TreeGrafter"/>
</dbReference>
<proteinExistence type="predicted"/>
<dbReference type="EMBL" id="UINC01213053">
    <property type="protein sequence ID" value="SVE37657.1"/>
    <property type="molecule type" value="Genomic_DNA"/>
</dbReference>
<evidence type="ECO:0000313" key="4">
    <source>
        <dbReference type="EMBL" id="SVE37657.1"/>
    </source>
</evidence>
<dbReference type="GO" id="GO:0016705">
    <property type="term" value="F:oxidoreductase activity, acting on paired donors, with incorporation or reduction of molecular oxygen"/>
    <property type="evidence" value="ECO:0007669"/>
    <property type="project" value="InterPro"/>
</dbReference>
<evidence type="ECO:0000256" key="2">
    <source>
        <dbReference type="ARBA" id="ARBA00023033"/>
    </source>
</evidence>
<feature type="domain" description="Luciferase-like" evidence="3">
    <location>
        <begin position="3"/>
        <end position="194"/>
    </location>
</feature>
<gene>
    <name evidence="4" type="ORF">METZ01_LOCUS490511</name>
</gene>
<dbReference type="AlphaFoldDB" id="A0A383CZC6"/>
<feature type="non-terminal residue" evidence="4">
    <location>
        <position position="238"/>
    </location>
</feature>
<keyword evidence="1" id="KW-0560">Oxidoreductase</keyword>
<name>A0A383CZC6_9ZZZZ</name>
<dbReference type="PANTHER" id="PTHR30137">
    <property type="entry name" value="LUCIFERASE-LIKE MONOOXYGENASE"/>
    <property type="match status" value="1"/>
</dbReference>